<accession>A0A3G2HTI9</accession>
<organism evidence="1 2">
    <name type="scientific">Alcaligenes aquatilis</name>
    <dbReference type="NCBI Taxonomy" id="323284"/>
    <lineage>
        <taxon>Bacteria</taxon>
        <taxon>Pseudomonadati</taxon>
        <taxon>Pseudomonadota</taxon>
        <taxon>Betaproteobacteria</taxon>
        <taxon>Burkholderiales</taxon>
        <taxon>Alcaligenaceae</taxon>
        <taxon>Alcaligenes</taxon>
    </lineage>
</organism>
<dbReference type="KEGG" id="aaqu:D3M96_05635"/>
<evidence type="ECO:0000313" key="1">
    <source>
        <dbReference type="EMBL" id="AYN20058.1"/>
    </source>
</evidence>
<dbReference type="Proteomes" id="UP000268070">
    <property type="component" value="Chromosome"/>
</dbReference>
<protein>
    <submittedName>
        <fullName evidence="1">Uncharacterized protein</fullName>
    </submittedName>
</protein>
<gene>
    <name evidence="1" type="ORF">D3M96_05635</name>
</gene>
<dbReference type="EMBL" id="CP032153">
    <property type="protein sequence ID" value="AYN20058.1"/>
    <property type="molecule type" value="Genomic_DNA"/>
</dbReference>
<reference evidence="1 2" key="1">
    <citation type="submission" date="2018-09" db="EMBL/GenBank/DDBJ databases">
        <title>Complete genome sequence of the hydrocarbonoclastic bacterium Alcaligenes aquatilis QD168, isolated from a crude-oil polluted marine sediment of Central Chile.</title>
        <authorList>
            <person name="Duran R.E."/>
            <person name="Barra B."/>
            <person name="Salva-Serra F."/>
            <person name="Mendez V."/>
            <person name="Moore E.R.B."/>
            <person name="Seeger M."/>
        </authorList>
    </citation>
    <scope>NUCLEOTIDE SEQUENCE [LARGE SCALE GENOMIC DNA]</scope>
    <source>
        <strain evidence="1 2">QD168</strain>
    </source>
</reference>
<proteinExistence type="predicted"/>
<sequence>MVAPPAVSADPPLAELPPLPRMAYVNAVRFVIENTLAADVSLMVRLWQMRTQAVYAWVWVDDTGQLVGLTLDEQAEPCLERAFRRRLVGIGLDAPPPASLRWPILLRLDWGHGASVSASGPTTAPPRRMSQ</sequence>
<name>A0A3G2HTI9_9BURK</name>
<dbReference type="AlphaFoldDB" id="A0A3G2HTI9"/>
<dbReference type="RefSeq" id="WP_121738307.1">
    <property type="nucleotide sequence ID" value="NZ_CP032153.1"/>
</dbReference>
<evidence type="ECO:0000313" key="2">
    <source>
        <dbReference type="Proteomes" id="UP000268070"/>
    </source>
</evidence>